<reference evidence="1" key="1">
    <citation type="journal article" date="2015" name="Nature">
        <title>Complex archaea that bridge the gap between prokaryotes and eukaryotes.</title>
        <authorList>
            <person name="Spang A."/>
            <person name="Saw J.H."/>
            <person name="Jorgensen S.L."/>
            <person name="Zaremba-Niedzwiedzka K."/>
            <person name="Martijn J."/>
            <person name="Lind A.E."/>
            <person name="van Eijk R."/>
            <person name="Schleper C."/>
            <person name="Guy L."/>
            <person name="Ettema T.J."/>
        </authorList>
    </citation>
    <scope>NUCLEOTIDE SEQUENCE</scope>
</reference>
<protein>
    <recommendedName>
        <fullName evidence="2">GYD domain-containing protein</fullName>
    </recommendedName>
</protein>
<name>A0A0F8ZV76_9ZZZZ</name>
<accession>A0A0F8ZV76</accession>
<comment type="caution">
    <text evidence="1">The sequence shown here is derived from an EMBL/GenBank/DDBJ whole genome shotgun (WGS) entry which is preliminary data.</text>
</comment>
<dbReference type="AlphaFoldDB" id="A0A0F8ZV76"/>
<gene>
    <name evidence="1" type="ORF">LCGC14_2925650</name>
</gene>
<organism evidence="1">
    <name type="scientific">marine sediment metagenome</name>
    <dbReference type="NCBI Taxonomy" id="412755"/>
    <lineage>
        <taxon>unclassified sequences</taxon>
        <taxon>metagenomes</taxon>
        <taxon>ecological metagenomes</taxon>
    </lineage>
</organism>
<sequence length="101" mass="11437">MDLYGIYGSHTTEACPLFNEDNRKLLLQIAEGFETTANEHGVKVISAYHSGLEHTFLWIVEAENAHSIQDLMVETKVAKFNATKIVPLRTLQNVVEYCQKL</sequence>
<dbReference type="EMBL" id="LAZR01058265">
    <property type="protein sequence ID" value="KKK70274.1"/>
    <property type="molecule type" value="Genomic_DNA"/>
</dbReference>
<evidence type="ECO:0000313" key="1">
    <source>
        <dbReference type="EMBL" id="KKK70274.1"/>
    </source>
</evidence>
<evidence type="ECO:0008006" key="2">
    <source>
        <dbReference type="Google" id="ProtNLM"/>
    </source>
</evidence>
<proteinExistence type="predicted"/>